<name>A0A0A9GIW9_ARUDO</name>
<accession>A0A0A9GIW9</accession>
<proteinExistence type="predicted"/>
<dbReference type="EMBL" id="GBRH01173459">
    <property type="protein sequence ID" value="JAE24437.1"/>
    <property type="molecule type" value="Transcribed_RNA"/>
</dbReference>
<organism evidence="1">
    <name type="scientific">Arundo donax</name>
    <name type="common">Giant reed</name>
    <name type="synonym">Donax arundinaceus</name>
    <dbReference type="NCBI Taxonomy" id="35708"/>
    <lineage>
        <taxon>Eukaryota</taxon>
        <taxon>Viridiplantae</taxon>
        <taxon>Streptophyta</taxon>
        <taxon>Embryophyta</taxon>
        <taxon>Tracheophyta</taxon>
        <taxon>Spermatophyta</taxon>
        <taxon>Magnoliopsida</taxon>
        <taxon>Liliopsida</taxon>
        <taxon>Poales</taxon>
        <taxon>Poaceae</taxon>
        <taxon>PACMAD clade</taxon>
        <taxon>Arundinoideae</taxon>
        <taxon>Arundineae</taxon>
        <taxon>Arundo</taxon>
    </lineage>
</organism>
<dbReference type="AlphaFoldDB" id="A0A0A9GIW9"/>
<reference evidence="1" key="2">
    <citation type="journal article" date="2015" name="Data Brief">
        <title>Shoot transcriptome of the giant reed, Arundo donax.</title>
        <authorList>
            <person name="Barrero R.A."/>
            <person name="Guerrero F.D."/>
            <person name="Moolhuijzen P."/>
            <person name="Goolsby J.A."/>
            <person name="Tidwell J."/>
            <person name="Bellgard S.E."/>
            <person name="Bellgard M.I."/>
        </authorList>
    </citation>
    <scope>NUCLEOTIDE SEQUENCE</scope>
    <source>
        <tissue evidence="1">Shoot tissue taken approximately 20 cm above the soil surface</tissue>
    </source>
</reference>
<protein>
    <submittedName>
        <fullName evidence="1">Uncharacterized protein</fullName>
    </submittedName>
</protein>
<evidence type="ECO:0000313" key="1">
    <source>
        <dbReference type="EMBL" id="JAE24437.1"/>
    </source>
</evidence>
<sequence length="25" mass="3174">MKLPPPPPQRSCRRVHWPRQWLNHR</sequence>
<reference evidence="1" key="1">
    <citation type="submission" date="2014-09" db="EMBL/GenBank/DDBJ databases">
        <authorList>
            <person name="Magalhaes I.L.F."/>
            <person name="Oliveira U."/>
            <person name="Santos F.R."/>
            <person name="Vidigal T.H.D.A."/>
            <person name="Brescovit A.D."/>
            <person name="Santos A.J."/>
        </authorList>
    </citation>
    <scope>NUCLEOTIDE SEQUENCE</scope>
    <source>
        <tissue evidence="1">Shoot tissue taken approximately 20 cm above the soil surface</tissue>
    </source>
</reference>